<dbReference type="PANTHER" id="PTHR37422:SF13">
    <property type="entry name" value="LIPOPOLYSACCHARIDE BIOSYNTHESIS PROTEIN PA4999-RELATED"/>
    <property type="match status" value="1"/>
</dbReference>
<dbReference type="STRING" id="1748243.Tel_02865"/>
<accession>A0A0S2TAJ9</accession>
<keyword evidence="2 5" id="KW-0812">Transmembrane</keyword>
<feature type="transmembrane region" description="Helical" evidence="5">
    <location>
        <begin position="353"/>
        <end position="375"/>
    </location>
</feature>
<feature type="transmembrane region" description="Helical" evidence="5">
    <location>
        <begin position="381"/>
        <end position="400"/>
    </location>
</feature>
<feature type="transmembrane region" description="Helical" evidence="5">
    <location>
        <begin position="213"/>
        <end position="231"/>
    </location>
</feature>
<dbReference type="GO" id="GO:0016020">
    <property type="term" value="C:membrane"/>
    <property type="evidence" value="ECO:0007669"/>
    <property type="project" value="UniProtKB-SubCell"/>
</dbReference>
<keyword evidence="8" id="KW-1185">Reference proteome</keyword>
<evidence type="ECO:0000256" key="1">
    <source>
        <dbReference type="ARBA" id="ARBA00004141"/>
    </source>
</evidence>
<sequence length="411" mass="46323">MGVFKERFIHVLIFLFPIAGVGVRHWFSGIFVILALMSLWDLFKRKGRPALFEPEKIWLWLCAGFFMSIVASGVVNGWGETQSKSLGVDIRYLLIVPMYFMLRQYPHAWRWLLAGLLPAAVYVAGHAYYEVVELNKFRADGVYSPNLFGPVAALIAIWLLASWGLWGRLRWLLPVLSAAALWAALMSGSRGAYMGLVAMTLVWILARFRGWSRLLLVGLLMLVAMLCYQASDRVAERVNTAVTDVQIYFERLEQGASQQTSGTAIRFEMWRAGWMVFQDNPVFGVGWGNYNKAVQPYIDAERLSKNVARHDHAHNAYVEVLMSLGLVGFMLFLGMLFYPIYHFIKTYTLSPESALFGLLHVTGIAVFSLTDASILLKGNFVAIYLLCLSVFLSWHAAAIYNRQSDASTSIS</sequence>
<evidence type="ECO:0000256" key="2">
    <source>
        <dbReference type="ARBA" id="ARBA00022692"/>
    </source>
</evidence>
<dbReference type="AlphaFoldDB" id="A0A0S2TAJ9"/>
<feature type="transmembrane region" description="Helical" evidence="5">
    <location>
        <begin position="57"/>
        <end position="79"/>
    </location>
</feature>
<dbReference type="PANTHER" id="PTHR37422">
    <property type="entry name" value="TEICHURONIC ACID BIOSYNTHESIS PROTEIN TUAE"/>
    <property type="match status" value="1"/>
</dbReference>
<evidence type="ECO:0000313" key="7">
    <source>
        <dbReference type="EMBL" id="ALP52171.1"/>
    </source>
</evidence>
<evidence type="ECO:0000256" key="5">
    <source>
        <dbReference type="SAM" id="Phobius"/>
    </source>
</evidence>
<evidence type="ECO:0000313" key="8">
    <source>
        <dbReference type="Proteomes" id="UP000055136"/>
    </source>
</evidence>
<evidence type="ECO:0000256" key="4">
    <source>
        <dbReference type="ARBA" id="ARBA00023136"/>
    </source>
</evidence>
<dbReference type="Proteomes" id="UP000055136">
    <property type="component" value="Chromosome"/>
</dbReference>
<dbReference type="KEGG" id="tee:Tel_02865"/>
<reference evidence="7" key="1">
    <citation type="submission" date="2015-10" db="EMBL/GenBank/DDBJ databases">
        <title>Description of Candidatus Tenderia electrophaga gen. nov, sp. nov., an Uncultivated Electroautotroph from a Biocathode Enrichment.</title>
        <authorList>
            <person name="Eddie B.J."/>
            <person name="Malanoski A.P."/>
            <person name="Wang Z."/>
            <person name="Hall R.J."/>
            <person name="Oh S.D."/>
            <person name="Heiner C."/>
            <person name="Lin B."/>
            <person name="Strycharz-Glaven S.M."/>
        </authorList>
    </citation>
    <scope>NUCLEOTIDE SEQUENCE [LARGE SCALE GENOMIC DNA]</scope>
    <source>
        <strain evidence="7">NRL1</strain>
    </source>
</reference>
<feature type="transmembrane region" description="Helical" evidence="5">
    <location>
        <begin position="320"/>
        <end position="341"/>
    </location>
</feature>
<feature type="transmembrane region" description="Helical" evidence="5">
    <location>
        <begin position="108"/>
        <end position="129"/>
    </location>
</feature>
<comment type="subcellular location">
    <subcellularLocation>
        <location evidence="1">Membrane</location>
        <topology evidence="1">Multi-pass membrane protein</topology>
    </subcellularLocation>
</comment>
<keyword evidence="3 5" id="KW-1133">Transmembrane helix</keyword>
<organism evidence="7 8">
    <name type="scientific">Candidatus Tenderia electrophaga</name>
    <dbReference type="NCBI Taxonomy" id="1748243"/>
    <lineage>
        <taxon>Bacteria</taxon>
        <taxon>Pseudomonadati</taxon>
        <taxon>Pseudomonadota</taxon>
        <taxon>Gammaproteobacteria</taxon>
        <taxon>Candidatus Tenderiales</taxon>
        <taxon>Candidatus Tenderiaceae</taxon>
        <taxon>Candidatus Tenderia</taxon>
    </lineage>
</organism>
<dbReference type="InterPro" id="IPR007016">
    <property type="entry name" value="O-antigen_ligase-rel_domated"/>
</dbReference>
<protein>
    <recommendedName>
        <fullName evidence="6">O-antigen ligase-related domain-containing protein</fullName>
    </recommendedName>
</protein>
<keyword evidence="4 5" id="KW-0472">Membrane</keyword>
<feature type="transmembrane region" description="Helical" evidence="5">
    <location>
        <begin position="181"/>
        <end position="206"/>
    </location>
</feature>
<dbReference type="EMBL" id="CP013099">
    <property type="protein sequence ID" value="ALP52171.1"/>
    <property type="molecule type" value="Genomic_DNA"/>
</dbReference>
<dbReference type="InterPro" id="IPR051533">
    <property type="entry name" value="WaaL-like"/>
</dbReference>
<feature type="transmembrane region" description="Helical" evidence="5">
    <location>
        <begin position="12"/>
        <end position="37"/>
    </location>
</feature>
<evidence type="ECO:0000256" key="3">
    <source>
        <dbReference type="ARBA" id="ARBA00022989"/>
    </source>
</evidence>
<gene>
    <name evidence="7" type="ORF">Tel_02865</name>
</gene>
<proteinExistence type="predicted"/>
<feature type="domain" description="O-antigen ligase-related" evidence="6">
    <location>
        <begin position="177"/>
        <end position="333"/>
    </location>
</feature>
<name>A0A0S2TAJ9_9GAMM</name>
<evidence type="ECO:0000259" key="6">
    <source>
        <dbReference type="Pfam" id="PF04932"/>
    </source>
</evidence>
<dbReference type="Pfam" id="PF04932">
    <property type="entry name" value="Wzy_C"/>
    <property type="match status" value="1"/>
</dbReference>
<feature type="transmembrane region" description="Helical" evidence="5">
    <location>
        <begin position="141"/>
        <end position="161"/>
    </location>
</feature>